<reference evidence="9 10" key="1">
    <citation type="journal article" date="2014" name="Int. J. Syst. Evol. Microbiol.">
        <title>Nitrososphaera viennensis gen. nov., sp. nov., an aerobic and mesophilic, ammonia-oxidizing archaeon from soil and a member of the archaeal phylum Thaumarchaeota.</title>
        <authorList>
            <person name="Stieglmeier M."/>
            <person name="Klingl A."/>
            <person name="Alves R.J."/>
            <person name="Rittmann S.K."/>
            <person name="Melcher M."/>
            <person name="Leisch N."/>
            <person name="Schleper C."/>
        </authorList>
    </citation>
    <scope>NUCLEOTIDE SEQUENCE [LARGE SCALE GENOMIC DNA]</scope>
    <source>
        <strain evidence="9">EN76</strain>
    </source>
</reference>
<evidence type="ECO:0000256" key="3">
    <source>
        <dbReference type="ARBA" id="ARBA00022692"/>
    </source>
</evidence>
<keyword evidence="3 8" id="KW-0812">Transmembrane</keyword>
<dbReference type="InterPro" id="IPR034804">
    <property type="entry name" value="SQR/QFR_C/D"/>
</dbReference>
<evidence type="ECO:0000313" key="10">
    <source>
        <dbReference type="Proteomes" id="UP000027093"/>
    </source>
</evidence>
<dbReference type="Proteomes" id="UP000027093">
    <property type="component" value="Chromosome"/>
</dbReference>
<feature type="transmembrane region" description="Helical" evidence="8">
    <location>
        <begin position="90"/>
        <end position="111"/>
    </location>
</feature>
<comment type="subcellular location">
    <subcellularLocation>
        <location evidence="1">Membrane</location>
    </subcellularLocation>
</comment>
<sequence>MTGLLKESEIMKIHYITGIAAIFVVGVHIMMRLVMPYGMSLEYENVIANYHNIPYVVLLESILVLVAIHGFNGLRIILLEMRQSRNWEGMVTAVTIAAMIGIVAYGTRTIIVANGFSLG</sequence>
<evidence type="ECO:0000256" key="1">
    <source>
        <dbReference type="ARBA" id="ARBA00004370"/>
    </source>
</evidence>
<dbReference type="InterPro" id="IPR000701">
    <property type="entry name" value="SuccDH_FuR_B_TM-su"/>
</dbReference>
<dbReference type="GO" id="GO:0046872">
    <property type="term" value="F:metal ion binding"/>
    <property type="evidence" value="ECO:0007669"/>
    <property type="project" value="UniProtKB-KW"/>
</dbReference>
<keyword evidence="5 8" id="KW-1133">Transmembrane helix</keyword>
<feature type="transmembrane region" description="Helical" evidence="8">
    <location>
        <begin position="55"/>
        <end position="78"/>
    </location>
</feature>
<dbReference type="Pfam" id="PF01127">
    <property type="entry name" value="Sdh_cyt"/>
    <property type="match status" value="1"/>
</dbReference>
<proteinExistence type="predicted"/>
<keyword evidence="7 8" id="KW-0472">Membrane</keyword>
<evidence type="ECO:0000256" key="4">
    <source>
        <dbReference type="ARBA" id="ARBA00022723"/>
    </source>
</evidence>
<organism evidence="9 10">
    <name type="scientific">Nitrososphaera viennensis EN76</name>
    <dbReference type="NCBI Taxonomy" id="926571"/>
    <lineage>
        <taxon>Archaea</taxon>
        <taxon>Nitrososphaerota</taxon>
        <taxon>Nitrososphaeria</taxon>
        <taxon>Nitrososphaerales</taxon>
        <taxon>Nitrososphaeraceae</taxon>
        <taxon>Nitrososphaera</taxon>
    </lineage>
</organism>
<protein>
    <submittedName>
        <fullName evidence="9">Putative succinate dehydrogenase/fumarate reductase</fullName>
    </submittedName>
</protein>
<evidence type="ECO:0000256" key="5">
    <source>
        <dbReference type="ARBA" id="ARBA00022989"/>
    </source>
</evidence>
<dbReference type="SUPFAM" id="SSF81343">
    <property type="entry name" value="Fumarate reductase respiratory complex transmembrane subunits"/>
    <property type="match status" value="1"/>
</dbReference>
<dbReference type="AlphaFoldDB" id="A0A060HGK2"/>
<name>A0A060HGK2_9ARCH</name>
<keyword evidence="4" id="KW-0479">Metal-binding</keyword>
<keyword evidence="2" id="KW-0349">Heme</keyword>
<dbReference type="KEGG" id="nvn:NVIE_002740"/>
<evidence type="ECO:0000256" key="7">
    <source>
        <dbReference type="ARBA" id="ARBA00023136"/>
    </source>
</evidence>
<accession>A0A060HGK2</accession>
<keyword evidence="10" id="KW-1185">Reference proteome</keyword>
<dbReference type="STRING" id="926571.NVIE_002740"/>
<evidence type="ECO:0000313" key="9">
    <source>
        <dbReference type="EMBL" id="AIC14460.1"/>
    </source>
</evidence>
<evidence type="ECO:0000256" key="2">
    <source>
        <dbReference type="ARBA" id="ARBA00022617"/>
    </source>
</evidence>
<dbReference type="GO" id="GO:0016020">
    <property type="term" value="C:membrane"/>
    <property type="evidence" value="ECO:0007669"/>
    <property type="project" value="UniProtKB-SubCell"/>
</dbReference>
<dbReference type="Gene3D" id="1.20.1300.10">
    <property type="entry name" value="Fumarate reductase/succinate dehydrogenase, transmembrane subunit"/>
    <property type="match status" value="1"/>
</dbReference>
<evidence type="ECO:0000256" key="6">
    <source>
        <dbReference type="ARBA" id="ARBA00023004"/>
    </source>
</evidence>
<gene>
    <name evidence="9" type="primary">sdhD</name>
    <name evidence="9" type="ORF">NVIE_002740</name>
</gene>
<dbReference type="HOGENOM" id="CLU_2067882_0_0_2"/>
<dbReference type="EMBL" id="CP007536">
    <property type="protein sequence ID" value="AIC14460.1"/>
    <property type="molecule type" value="Genomic_DNA"/>
</dbReference>
<evidence type="ECO:0000256" key="8">
    <source>
        <dbReference type="SAM" id="Phobius"/>
    </source>
</evidence>
<keyword evidence="6" id="KW-0408">Iron</keyword>
<feature type="transmembrane region" description="Helical" evidence="8">
    <location>
        <begin position="12"/>
        <end position="35"/>
    </location>
</feature>